<feature type="non-terminal residue" evidence="3">
    <location>
        <position position="66"/>
    </location>
</feature>
<dbReference type="InterPro" id="IPR002823">
    <property type="entry name" value="DUF112_TM"/>
</dbReference>
<gene>
    <name evidence="3" type="ORF">METZ01_LOCUS155419</name>
</gene>
<feature type="transmembrane region" description="Helical" evidence="1">
    <location>
        <begin position="12"/>
        <end position="34"/>
    </location>
</feature>
<protein>
    <recommendedName>
        <fullName evidence="2">DUF112 domain-containing protein</fullName>
    </recommendedName>
</protein>
<keyword evidence="1" id="KW-0472">Membrane</keyword>
<keyword evidence="1" id="KW-0812">Transmembrane</keyword>
<sequence length="66" mass="6711">MVEAILSGLTALLTPQAILFMLIGVGYGLIVGILPGLGGIVAMTLLLPFAYGYELAATLALLLGAH</sequence>
<reference evidence="3" key="1">
    <citation type="submission" date="2018-05" db="EMBL/GenBank/DDBJ databases">
        <authorList>
            <person name="Lanie J.A."/>
            <person name="Ng W.-L."/>
            <person name="Kazmierczak K.M."/>
            <person name="Andrzejewski T.M."/>
            <person name="Davidsen T.M."/>
            <person name="Wayne K.J."/>
            <person name="Tettelin H."/>
            <person name="Glass J.I."/>
            <person name="Rusch D."/>
            <person name="Podicherti R."/>
            <person name="Tsui H.-C.T."/>
            <person name="Winkler M.E."/>
        </authorList>
    </citation>
    <scope>NUCLEOTIDE SEQUENCE</scope>
</reference>
<dbReference type="EMBL" id="UINC01025970">
    <property type="protein sequence ID" value="SVB02565.1"/>
    <property type="molecule type" value="Genomic_DNA"/>
</dbReference>
<dbReference type="AlphaFoldDB" id="A0A382ALX3"/>
<feature type="transmembrane region" description="Helical" evidence="1">
    <location>
        <begin position="40"/>
        <end position="63"/>
    </location>
</feature>
<evidence type="ECO:0000313" key="3">
    <source>
        <dbReference type="EMBL" id="SVB02565.1"/>
    </source>
</evidence>
<accession>A0A382ALX3</accession>
<organism evidence="3">
    <name type="scientific">marine metagenome</name>
    <dbReference type="NCBI Taxonomy" id="408172"/>
    <lineage>
        <taxon>unclassified sequences</taxon>
        <taxon>metagenomes</taxon>
        <taxon>ecological metagenomes</taxon>
    </lineage>
</organism>
<dbReference type="Pfam" id="PF01970">
    <property type="entry name" value="TctA"/>
    <property type="match status" value="1"/>
</dbReference>
<evidence type="ECO:0000256" key="1">
    <source>
        <dbReference type="SAM" id="Phobius"/>
    </source>
</evidence>
<feature type="domain" description="DUF112" evidence="2">
    <location>
        <begin position="18"/>
        <end position="65"/>
    </location>
</feature>
<evidence type="ECO:0000259" key="2">
    <source>
        <dbReference type="Pfam" id="PF01970"/>
    </source>
</evidence>
<keyword evidence="1" id="KW-1133">Transmembrane helix</keyword>
<proteinExistence type="predicted"/>
<name>A0A382ALX3_9ZZZZ</name>